<protein>
    <submittedName>
        <fullName evidence="1">5996_t:CDS:1</fullName>
    </submittedName>
</protein>
<evidence type="ECO:0000313" key="1">
    <source>
        <dbReference type="EMBL" id="CAG8571945.1"/>
    </source>
</evidence>
<feature type="non-terminal residue" evidence="1">
    <location>
        <position position="1"/>
    </location>
</feature>
<name>A0A9N9BQN0_9GLOM</name>
<organism evidence="1 2">
    <name type="scientific">Paraglomus occultum</name>
    <dbReference type="NCBI Taxonomy" id="144539"/>
    <lineage>
        <taxon>Eukaryota</taxon>
        <taxon>Fungi</taxon>
        <taxon>Fungi incertae sedis</taxon>
        <taxon>Mucoromycota</taxon>
        <taxon>Glomeromycotina</taxon>
        <taxon>Glomeromycetes</taxon>
        <taxon>Paraglomerales</taxon>
        <taxon>Paraglomeraceae</taxon>
        <taxon>Paraglomus</taxon>
    </lineage>
</organism>
<keyword evidence="2" id="KW-1185">Reference proteome</keyword>
<comment type="caution">
    <text evidence="1">The sequence shown here is derived from an EMBL/GenBank/DDBJ whole genome shotgun (WGS) entry which is preliminary data.</text>
</comment>
<gene>
    <name evidence="1" type="ORF">POCULU_LOCUS6041</name>
</gene>
<dbReference type="Proteomes" id="UP000789572">
    <property type="component" value="Unassembled WGS sequence"/>
</dbReference>
<accession>A0A9N9BQN0</accession>
<dbReference type="AlphaFoldDB" id="A0A9N9BQN0"/>
<proteinExistence type="predicted"/>
<reference evidence="1" key="1">
    <citation type="submission" date="2021-06" db="EMBL/GenBank/DDBJ databases">
        <authorList>
            <person name="Kallberg Y."/>
            <person name="Tangrot J."/>
            <person name="Rosling A."/>
        </authorList>
    </citation>
    <scope>NUCLEOTIDE SEQUENCE</scope>
    <source>
        <strain evidence="1">IA702</strain>
    </source>
</reference>
<dbReference type="EMBL" id="CAJVPJ010001032">
    <property type="protein sequence ID" value="CAG8571945.1"/>
    <property type="molecule type" value="Genomic_DNA"/>
</dbReference>
<evidence type="ECO:0000313" key="2">
    <source>
        <dbReference type="Proteomes" id="UP000789572"/>
    </source>
</evidence>
<sequence>MTFTRLVALLKLESSSQQSPNKNLLGIGKKKGITLISTIMIIAI</sequence>